<dbReference type="InterPro" id="IPR018303">
    <property type="entry name" value="ATPase_P-typ_P_site"/>
</dbReference>
<dbReference type="SUPFAM" id="SSF81660">
    <property type="entry name" value="Metal cation-transporting ATPase, ATP-binding domain N"/>
    <property type="match status" value="1"/>
</dbReference>
<dbReference type="GO" id="GO:0005524">
    <property type="term" value="F:ATP binding"/>
    <property type="evidence" value="ECO:0007669"/>
    <property type="project" value="UniProtKB-KW"/>
</dbReference>
<evidence type="ECO:0000256" key="7">
    <source>
        <dbReference type="ARBA" id="ARBA00022989"/>
    </source>
</evidence>
<accession>A0A1Y1XYH8</accession>
<evidence type="ECO:0000256" key="3">
    <source>
        <dbReference type="ARBA" id="ARBA00022692"/>
    </source>
</evidence>
<dbReference type="OrthoDB" id="116380at2759"/>
<feature type="domain" description="Cation-transporting P-type ATPase N-terminal" evidence="11">
    <location>
        <begin position="108"/>
        <end position="182"/>
    </location>
</feature>
<keyword evidence="7 10" id="KW-1133">Transmembrane helix</keyword>
<feature type="transmembrane region" description="Helical" evidence="10">
    <location>
        <begin position="823"/>
        <end position="844"/>
    </location>
</feature>
<dbReference type="FunFam" id="3.40.50.1000:FF:000001">
    <property type="entry name" value="Phospholipid-transporting ATPase IC"/>
    <property type="match status" value="1"/>
</dbReference>
<dbReference type="Pfam" id="PF13246">
    <property type="entry name" value="Cation_ATPase"/>
    <property type="match status" value="1"/>
</dbReference>
<evidence type="ECO:0000256" key="6">
    <source>
        <dbReference type="ARBA" id="ARBA00022967"/>
    </source>
</evidence>
<evidence type="ECO:0000256" key="5">
    <source>
        <dbReference type="ARBA" id="ARBA00022840"/>
    </source>
</evidence>
<keyword evidence="2" id="KW-1003">Cell membrane</keyword>
<dbReference type="InterPro" id="IPR008250">
    <property type="entry name" value="ATPase_P-typ_transduc_dom_A_sf"/>
</dbReference>
<dbReference type="GO" id="GO:0030007">
    <property type="term" value="P:intracellular potassium ion homeostasis"/>
    <property type="evidence" value="ECO:0007669"/>
    <property type="project" value="TreeGrafter"/>
</dbReference>
<dbReference type="InterPro" id="IPR001757">
    <property type="entry name" value="P_typ_ATPase"/>
</dbReference>
<feature type="transmembrane region" description="Helical" evidence="10">
    <location>
        <begin position="158"/>
        <end position="179"/>
    </location>
</feature>
<dbReference type="Gene3D" id="3.40.1110.10">
    <property type="entry name" value="Calcium-transporting ATPase, cytoplasmic domain N"/>
    <property type="match status" value="1"/>
</dbReference>
<evidence type="ECO:0000256" key="8">
    <source>
        <dbReference type="ARBA" id="ARBA00023136"/>
    </source>
</evidence>
<dbReference type="Pfam" id="PF00122">
    <property type="entry name" value="E1-E2_ATPase"/>
    <property type="match status" value="1"/>
</dbReference>
<dbReference type="PANTHER" id="PTHR43294">
    <property type="entry name" value="SODIUM/POTASSIUM-TRANSPORTING ATPASE SUBUNIT ALPHA"/>
    <property type="match status" value="1"/>
</dbReference>
<protein>
    <submittedName>
        <fullName evidence="12">Calcium ATPase</fullName>
    </submittedName>
</protein>
<evidence type="ECO:0000259" key="11">
    <source>
        <dbReference type="SMART" id="SM00831"/>
    </source>
</evidence>
<dbReference type="Proteomes" id="UP000193498">
    <property type="component" value="Unassembled WGS sequence"/>
</dbReference>
<comment type="subcellular location">
    <subcellularLocation>
        <location evidence="1">Cell membrane</location>
        <topology evidence="1">Multi-pass membrane protein</topology>
    </subcellularLocation>
</comment>
<dbReference type="GO" id="GO:1902600">
    <property type="term" value="P:proton transmembrane transport"/>
    <property type="evidence" value="ECO:0007669"/>
    <property type="project" value="TreeGrafter"/>
</dbReference>
<dbReference type="SUPFAM" id="SSF56784">
    <property type="entry name" value="HAD-like"/>
    <property type="match status" value="1"/>
</dbReference>
<dbReference type="GO" id="GO:0006883">
    <property type="term" value="P:intracellular sodium ion homeostasis"/>
    <property type="evidence" value="ECO:0007669"/>
    <property type="project" value="TreeGrafter"/>
</dbReference>
<dbReference type="Pfam" id="PF00690">
    <property type="entry name" value="Cation_ATPase_N"/>
    <property type="match status" value="1"/>
</dbReference>
<dbReference type="Gene3D" id="1.20.1110.10">
    <property type="entry name" value="Calcium-transporting ATPase, transmembrane domain"/>
    <property type="match status" value="2"/>
</dbReference>
<evidence type="ECO:0000313" key="12">
    <source>
        <dbReference type="EMBL" id="ORX90715.1"/>
    </source>
</evidence>
<feature type="transmembrane region" description="Helical" evidence="10">
    <location>
        <begin position="185"/>
        <end position="202"/>
    </location>
</feature>
<name>A0A1Y1XYH8_9FUNG</name>
<dbReference type="GO" id="GO:0005886">
    <property type="term" value="C:plasma membrane"/>
    <property type="evidence" value="ECO:0007669"/>
    <property type="project" value="UniProtKB-SubCell"/>
</dbReference>
<dbReference type="STRING" id="1314790.A0A1Y1XYH8"/>
<dbReference type="InterPro" id="IPR023299">
    <property type="entry name" value="ATPase_P-typ_cyto_dom_N"/>
</dbReference>
<keyword evidence="13" id="KW-1185">Reference proteome</keyword>
<dbReference type="SFLD" id="SFLDS00003">
    <property type="entry name" value="Haloacid_Dehalogenase"/>
    <property type="match status" value="1"/>
</dbReference>
<dbReference type="EMBL" id="MCFE01000363">
    <property type="protein sequence ID" value="ORX90715.1"/>
    <property type="molecule type" value="Genomic_DNA"/>
</dbReference>
<dbReference type="InterPro" id="IPR044492">
    <property type="entry name" value="P_typ_ATPase_HD_dom"/>
</dbReference>
<dbReference type="SFLD" id="SFLDF00027">
    <property type="entry name" value="p-type_atpase"/>
    <property type="match status" value="1"/>
</dbReference>
<organism evidence="12 13">
    <name type="scientific">Basidiobolus meristosporus CBS 931.73</name>
    <dbReference type="NCBI Taxonomy" id="1314790"/>
    <lineage>
        <taxon>Eukaryota</taxon>
        <taxon>Fungi</taxon>
        <taxon>Fungi incertae sedis</taxon>
        <taxon>Zoopagomycota</taxon>
        <taxon>Entomophthoromycotina</taxon>
        <taxon>Basidiobolomycetes</taxon>
        <taxon>Basidiobolales</taxon>
        <taxon>Basidiobolaceae</taxon>
        <taxon>Basidiobolus</taxon>
    </lineage>
</organism>
<dbReference type="GO" id="GO:1990573">
    <property type="term" value="P:potassium ion import across plasma membrane"/>
    <property type="evidence" value="ECO:0007669"/>
    <property type="project" value="TreeGrafter"/>
</dbReference>
<evidence type="ECO:0000256" key="1">
    <source>
        <dbReference type="ARBA" id="ARBA00004651"/>
    </source>
</evidence>
<dbReference type="FunFam" id="3.40.50.1000:FF:000028">
    <property type="entry name" value="Calcium-transporting P-type ATPase, putative"/>
    <property type="match status" value="1"/>
</dbReference>
<dbReference type="GO" id="GO:0036376">
    <property type="term" value="P:sodium ion export across plasma membrane"/>
    <property type="evidence" value="ECO:0007669"/>
    <property type="project" value="TreeGrafter"/>
</dbReference>
<feature type="transmembrane region" description="Helical" evidence="10">
    <location>
        <begin position="930"/>
        <end position="948"/>
    </location>
</feature>
<dbReference type="InterPro" id="IPR023214">
    <property type="entry name" value="HAD_sf"/>
</dbReference>
<evidence type="ECO:0000313" key="13">
    <source>
        <dbReference type="Proteomes" id="UP000193498"/>
    </source>
</evidence>
<dbReference type="InterPro" id="IPR059000">
    <property type="entry name" value="ATPase_P-type_domA"/>
</dbReference>
<dbReference type="InterPro" id="IPR036412">
    <property type="entry name" value="HAD-like_sf"/>
</dbReference>
<dbReference type="PRINTS" id="PR00119">
    <property type="entry name" value="CATATPASE"/>
</dbReference>
<dbReference type="SFLD" id="SFLDG00002">
    <property type="entry name" value="C1.7:_P-type_atpase_like"/>
    <property type="match status" value="1"/>
</dbReference>
<keyword evidence="3 10" id="KW-0812">Transmembrane</keyword>
<dbReference type="GO" id="GO:0005391">
    <property type="term" value="F:P-type sodium:potassium-exchanging transporter activity"/>
    <property type="evidence" value="ECO:0007669"/>
    <property type="project" value="TreeGrafter"/>
</dbReference>
<dbReference type="PANTHER" id="PTHR43294:SF21">
    <property type="entry name" value="CATION TRANSPORTING ATPASE"/>
    <property type="match status" value="1"/>
</dbReference>
<feature type="transmembrane region" description="Helical" evidence="10">
    <location>
        <begin position="892"/>
        <end position="918"/>
    </location>
</feature>
<dbReference type="GO" id="GO:0005384">
    <property type="term" value="F:manganese ion transmembrane transporter activity"/>
    <property type="evidence" value="ECO:0007669"/>
    <property type="project" value="UniProtKB-ARBA"/>
</dbReference>
<feature type="transmembrane region" description="Helical" evidence="10">
    <location>
        <begin position="968"/>
        <end position="988"/>
    </location>
</feature>
<dbReference type="InterPro" id="IPR006068">
    <property type="entry name" value="ATPase_P-typ_cation-transptr_C"/>
</dbReference>
<keyword evidence="4" id="KW-0547">Nucleotide-binding</keyword>
<keyword evidence="8 10" id="KW-0472">Membrane</keyword>
<dbReference type="SUPFAM" id="SSF81665">
    <property type="entry name" value="Calcium ATPase, transmembrane domain M"/>
    <property type="match status" value="1"/>
</dbReference>
<dbReference type="Gene3D" id="2.70.150.10">
    <property type="entry name" value="Calcium-transporting ATPase, cytoplasmic transduction domain A"/>
    <property type="match status" value="1"/>
</dbReference>
<keyword evidence="5" id="KW-0067">ATP-binding</keyword>
<gene>
    <name evidence="12" type="ORF">K493DRAFT_229839</name>
</gene>
<feature type="transmembrane region" description="Helical" evidence="10">
    <location>
        <begin position="352"/>
        <end position="371"/>
    </location>
</feature>
<reference evidence="12 13" key="1">
    <citation type="submission" date="2016-07" db="EMBL/GenBank/DDBJ databases">
        <title>Pervasive Adenine N6-methylation of Active Genes in Fungi.</title>
        <authorList>
            <consortium name="DOE Joint Genome Institute"/>
            <person name="Mondo S.J."/>
            <person name="Dannebaum R.O."/>
            <person name="Kuo R.C."/>
            <person name="Labutti K."/>
            <person name="Haridas S."/>
            <person name="Kuo A."/>
            <person name="Salamov A."/>
            <person name="Ahrendt S.R."/>
            <person name="Lipzen A."/>
            <person name="Sullivan W."/>
            <person name="Andreopoulos W.B."/>
            <person name="Clum A."/>
            <person name="Lindquist E."/>
            <person name="Daum C."/>
            <person name="Ramamoorthy G.K."/>
            <person name="Gryganskyi A."/>
            <person name="Culley D."/>
            <person name="Magnuson J.K."/>
            <person name="James T.Y."/>
            <person name="O'Malley M.A."/>
            <person name="Stajich J.E."/>
            <person name="Spatafora J.W."/>
            <person name="Visel A."/>
            <person name="Grigoriev I.V."/>
        </authorList>
    </citation>
    <scope>NUCLEOTIDE SEQUENCE [LARGE SCALE GENOMIC DNA]</scope>
    <source>
        <strain evidence="12 13">CBS 931.73</strain>
    </source>
</reference>
<feature type="transmembrane region" description="Helical" evidence="10">
    <location>
        <begin position="383"/>
        <end position="406"/>
    </location>
</feature>
<dbReference type="PROSITE" id="PS00154">
    <property type="entry name" value="ATPASE_E1_E2"/>
    <property type="match status" value="1"/>
</dbReference>
<dbReference type="Gene3D" id="3.40.50.1000">
    <property type="entry name" value="HAD superfamily/HAD-like"/>
    <property type="match status" value="1"/>
</dbReference>
<proteinExistence type="inferred from homology"/>
<dbReference type="NCBIfam" id="TIGR01494">
    <property type="entry name" value="ATPase_P-type"/>
    <property type="match status" value="2"/>
</dbReference>
<dbReference type="Pfam" id="PF08282">
    <property type="entry name" value="Hydrolase_3"/>
    <property type="match status" value="1"/>
</dbReference>
<dbReference type="SMART" id="SM00831">
    <property type="entry name" value="Cation_ATPase_N"/>
    <property type="match status" value="1"/>
</dbReference>
<evidence type="ECO:0000256" key="2">
    <source>
        <dbReference type="ARBA" id="ARBA00022475"/>
    </source>
</evidence>
<dbReference type="SUPFAM" id="SSF81653">
    <property type="entry name" value="Calcium ATPase, transduction domain A"/>
    <property type="match status" value="1"/>
</dbReference>
<dbReference type="InterPro" id="IPR004014">
    <property type="entry name" value="ATPase_P-typ_cation-transptr_N"/>
</dbReference>
<dbReference type="InterPro" id="IPR023298">
    <property type="entry name" value="ATPase_P-typ_TM_dom_sf"/>
</dbReference>
<feature type="transmembrane region" description="Helical" evidence="10">
    <location>
        <begin position="1000"/>
        <end position="1022"/>
    </location>
</feature>
<evidence type="ECO:0000256" key="9">
    <source>
        <dbReference type="ARBA" id="ARBA00038148"/>
    </source>
</evidence>
<dbReference type="Pfam" id="PF00689">
    <property type="entry name" value="Cation_ATPase_C"/>
    <property type="match status" value="1"/>
</dbReference>
<dbReference type="AlphaFoldDB" id="A0A1Y1XYH8"/>
<dbReference type="InterPro" id="IPR050510">
    <property type="entry name" value="Cation_transp_ATPase_P-type"/>
</dbReference>
<dbReference type="PRINTS" id="PR00120">
    <property type="entry name" value="HATPASE"/>
</dbReference>
<sequence>MAFALFGEFLQEIHDFRLAVGEKSVTDLQHSLVLYRRVRDSATEEQKHAAVAMIGLLTTIFPQFDDWRDLVRSSHHREAAKLLESLGNNMQHPKMPEHNCILMPPSGLYFDRDGKRLESMFRTSIENGLGQKDIPPLLEHYGKNELPRPPKPSVWKMLFTQLTDFMIIILLMAAIVVGVEGDFKATIVLLVVIALNTIIGFTQEYKASKALEALTSLTVPKAQVVRDGNQQIIDATELVPGDIVILEEGEAVPADLRLVEVSQLEVIESILTGESIAVQKNVDRIRSRTRKMPLGDCKGNAFMATTVARGRGKGLVVRTGSQTEVGKISSAITGATKSRTPIQRKLSRLGKWLVVVAILLCALFVVIGVLWKRDPIERLKLGMSLAVSVIPEGLVAVVTVTMALAVRRMANRNAIVRRLPAVETLGSVTVICSDKTGTLTEGKMGASEVWTGASNRFVFTHSTSLNPNEGKVMFDSVSEKAESTTVTQEFASTSSNLPRDLFMSLIISSTCNNANITFENEWFGVKKLWEIPFDSDRKLMSTICSFNAAPDSESTANKKLVLVKGASEEVLSKCNSFLPTDNVDLTNKPFSFLESLPSSSSPLTDEYGDLFSEESSKMASRGLRVLGLAFKYVPMDTPSESKPVDQQDVESDLTFVGLIGLIDPPRASVEESIKKCKEAGIRVVMITGDHISTAVSIATDLGIIEPNVPHMSRAIRGVELDLLSDEAIADLKPFPNVFARVSPDNKLKIVKALQSRGQCVAMTGDGVNDAPAIKAANVGVAMGLGGTEITKQAADIVLANDDFSTIVAAVEEGRRVFDNILKFIVYLLSCNAAEIFLMLMAAIINMDEMPFTIMMILWANIIADIPPAMSLGMEPPEIDLMTRPPRNPDEGILTWVTSTVIFVEALVMASLTLGVYLIALRVEGISNADARSLAFTCLTTLQLTHSFFSRSVYISIFKVGILSNRYMIGAYIFSMSCMLIGIYVPVIARWLDLTPVPAFGWAKILITLVVLFVINETIKFAIRKRMQYKLRTQTSGITFDAIEKRAPKKPSCFRRRRNGL</sequence>
<comment type="similarity">
    <text evidence="9">Belongs to the cation transport ATPase (P-type) (TC 3.A.3) family.</text>
</comment>
<comment type="caution">
    <text evidence="12">The sequence shown here is derived from an EMBL/GenBank/DDBJ whole genome shotgun (WGS) entry which is preliminary data.</text>
</comment>
<evidence type="ECO:0000256" key="4">
    <source>
        <dbReference type="ARBA" id="ARBA00022741"/>
    </source>
</evidence>
<dbReference type="InParanoid" id="A0A1Y1XYH8"/>
<dbReference type="GO" id="GO:0016887">
    <property type="term" value="F:ATP hydrolysis activity"/>
    <property type="evidence" value="ECO:0007669"/>
    <property type="project" value="InterPro"/>
</dbReference>
<evidence type="ECO:0000256" key="10">
    <source>
        <dbReference type="SAM" id="Phobius"/>
    </source>
</evidence>
<keyword evidence="6" id="KW-1278">Translocase</keyword>